<keyword evidence="1" id="KW-0472">Membrane</keyword>
<proteinExistence type="predicted"/>
<evidence type="ECO:0000256" key="1">
    <source>
        <dbReference type="SAM" id="Phobius"/>
    </source>
</evidence>
<name>A0A8D8Q744_9HEMI</name>
<feature type="transmembrane region" description="Helical" evidence="1">
    <location>
        <begin position="113"/>
        <end position="132"/>
    </location>
</feature>
<keyword evidence="1" id="KW-0812">Transmembrane</keyword>
<dbReference type="AlphaFoldDB" id="A0A8D8Q744"/>
<reference evidence="2" key="1">
    <citation type="submission" date="2021-05" db="EMBL/GenBank/DDBJ databases">
        <authorList>
            <person name="Alioto T."/>
            <person name="Alioto T."/>
            <person name="Gomez Garrido J."/>
        </authorList>
    </citation>
    <scope>NUCLEOTIDE SEQUENCE</scope>
</reference>
<feature type="transmembrane region" description="Helical" evidence="1">
    <location>
        <begin position="75"/>
        <end position="93"/>
    </location>
</feature>
<evidence type="ECO:0000313" key="2">
    <source>
        <dbReference type="EMBL" id="CAG6626394.1"/>
    </source>
</evidence>
<keyword evidence="1" id="KW-1133">Transmembrane helix</keyword>
<accession>A0A8D8Q744</accession>
<sequence length="148" mass="16380">MICSPSLPFNYSSLSSLSLAFVPSSCSPPSCLTRFTTCIKVGWSGETKPSLLSFSSPSFLFSTTAIIPITPSSSIIFILCFSLIPVLLPFLHFSSLTSPTFPPSLCLFLSLYYTTYFSLSLCFFYFFLLYLLTYSSLLISSSTSYLFL</sequence>
<dbReference type="EMBL" id="HBUF01062487">
    <property type="protein sequence ID" value="CAG6626394.1"/>
    <property type="molecule type" value="Transcribed_RNA"/>
</dbReference>
<organism evidence="2">
    <name type="scientific">Cacopsylla melanoneura</name>
    <dbReference type="NCBI Taxonomy" id="428564"/>
    <lineage>
        <taxon>Eukaryota</taxon>
        <taxon>Metazoa</taxon>
        <taxon>Ecdysozoa</taxon>
        <taxon>Arthropoda</taxon>
        <taxon>Hexapoda</taxon>
        <taxon>Insecta</taxon>
        <taxon>Pterygota</taxon>
        <taxon>Neoptera</taxon>
        <taxon>Paraneoptera</taxon>
        <taxon>Hemiptera</taxon>
        <taxon>Sternorrhyncha</taxon>
        <taxon>Psylloidea</taxon>
        <taxon>Psyllidae</taxon>
        <taxon>Psyllinae</taxon>
        <taxon>Cacopsylla</taxon>
    </lineage>
</organism>
<protein>
    <submittedName>
        <fullName evidence="2">Uncharacterized protein</fullName>
    </submittedName>
</protein>